<gene>
    <name evidence="2" type="ORF">YC6258_05765</name>
</gene>
<dbReference type="RefSeq" id="WP_044619442.1">
    <property type="nucleotide sequence ID" value="NZ_CP007142.1"/>
</dbReference>
<evidence type="ECO:0000313" key="3">
    <source>
        <dbReference type="Proteomes" id="UP000032266"/>
    </source>
</evidence>
<accession>A0A0C5VWX4</accession>
<dbReference type="HOGENOM" id="CLU_021292_1_0_6"/>
<dbReference type="PATRIC" id="fig|1445510.3.peg.5725"/>
<sequence>MSALLGVTALAFNQNHLVKISYVVMLDEADDDLTIFNEYPITLINKLDILKKIPELPKDLCEVFCSKETAIQLRLSGVFDGYTIVFAKDASEIFEVESEIKVVFVWDGFDTDLELPRALYVGNSDININPKYKCKLDEINRQRIVSYIYEILSGLSEPQKSYISELEELYENDTSNHMIGCDYIFNRSIGTEANLIALSSAKLDYSFERYRYEYSEENIVETINVINRIRKEISENKCPDIAVRTNSIVISDMSASLDFQVNKLEYTQNALKGKGFDDPISLTKAIKLVLRNGIDEKTERSEYVDLAYIERNLIEVLIGIYLSSNIMPCAKIPLSNSDLYGVLKDIGINGRKYNKKGLKKKYIELRNILHKFTLEAFDYLSERNSSMVKIVSNLPIEWAYHNGLPLMVRHDVSRLPISPGWLANRVILDTSNIHVDMDSFSNVLVISSFREDDIIKEHLSSKIEVFNGMAFNRKTSDKRFKVTIDRKEPSNREELIAILNGSSTPIVVFDMHGGHSEKEGGVISLKDEAISIFDIVQAARIPPIVVLSSCDTSPIDRSHYSTANAFLAGGAKTVLASALPILSHESSTFIIRLFVRLQEYIPIVIDKEKRSLQWSSFMSGMIRRTFYTEFIDYLIKAGKIEKDWRSQLNFVAGMCLDPLQEDFHSRIISSFAKELCINESEVQRIIDEDFILPECLKYLQYGSPERVIINSPSHIPLSQ</sequence>
<dbReference type="Proteomes" id="UP000032266">
    <property type="component" value="Chromosome"/>
</dbReference>
<protein>
    <recommendedName>
        <fullName evidence="1">CHAT domain-containing protein</fullName>
    </recommendedName>
</protein>
<keyword evidence="3" id="KW-1185">Reference proteome</keyword>
<dbReference type="KEGG" id="gsn:YC6258_05765"/>
<evidence type="ECO:0000313" key="2">
    <source>
        <dbReference type="EMBL" id="AJQ97793.1"/>
    </source>
</evidence>
<dbReference type="EMBL" id="CP007142">
    <property type="protein sequence ID" value="AJQ97793.1"/>
    <property type="molecule type" value="Genomic_DNA"/>
</dbReference>
<dbReference type="Pfam" id="PF12770">
    <property type="entry name" value="CHAT"/>
    <property type="match status" value="1"/>
</dbReference>
<dbReference type="OrthoDB" id="7784388at2"/>
<proteinExistence type="predicted"/>
<organism evidence="2 3">
    <name type="scientific">Gynuella sunshinyii YC6258</name>
    <dbReference type="NCBI Taxonomy" id="1445510"/>
    <lineage>
        <taxon>Bacteria</taxon>
        <taxon>Pseudomonadati</taxon>
        <taxon>Pseudomonadota</taxon>
        <taxon>Gammaproteobacteria</taxon>
        <taxon>Oceanospirillales</taxon>
        <taxon>Saccharospirillaceae</taxon>
        <taxon>Gynuella</taxon>
    </lineage>
</organism>
<name>A0A0C5VWX4_9GAMM</name>
<dbReference type="AlphaFoldDB" id="A0A0C5VWX4"/>
<reference evidence="2 3" key="1">
    <citation type="submission" date="2014-01" db="EMBL/GenBank/DDBJ databases">
        <title>Full genme sequencing of cellulolytic bacterium Gynuella sunshinyii YC6258T gen. nov., sp. nov.</title>
        <authorList>
            <person name="Khan H."/>
            <person name="Chung E.J."/>
            <person name="Chung Y.R."/>
        </authorList>
    </citation>
    <scope>NUCLEOTIDE SEQUENCE [LARGE SCALE GENOMIC DNA]</scope>
    <source>
        <strain evidence="2 3">YC6258</strain>
    </source>
</reference>
<dbReference type="InterPro" id="IPR024983">
    <property type="entry name" value="CHAT_dom"/>
</dbReference>
<evidence type="ECO:0000259" key="1">
    <source>
        <dbReference type="Pfam" id="PF12770"/>
    </source>
</evidence>
<feature type="domain" description="CHAT" evidence="1">
    <location>
        <begin position="485"/>
        <end position="598"/>
    </location>
</feature>